<dbReference type="PANTHER" id="PTHR23117">
    <property type="entry name" value="GUANYLATE KINASE-RELATED"/>
    <property type="match status" value="1"/>
</dbReference>
<feature type="domain" description="Guanylate kinase-like" evidence="7">
    <location>
        <begin position="1"/>
        <end position="164"/>
    </location>
</feature>
<proteinExistence type="inferred from homology"/>
<evidence type="ECO:0000256" key="4">
    <source>
        <dbReference type="ARBA" id="ARBA00022741"/>
    </source>
</evidence>
<evidence type="ECO:0000256" key="2">
    <source>
        <dbReference type="ARBA" id="ARBA00012961"/>
    </source>
</evidence>
<dbReference type="Pfam" id="PF00625">
    <property type="entry name" value="Guanylate_kin"/>
    <property type="match status" value="1"/>
</dbReference>
<reference evidence="8" key="1">
    <citation type="journal article" date="2020" name="Fungal Divers.">
        <title>Resolving the Mortierellaceae phylogeny through synthesis of multi-gene phylogenetics and phylogenomics.</title>
        <authorList>
            <person name="Vandepol N."/>
            <person name="Liber J."/>
            <person name="Desiro A."/>
            <person name="Na H."/>
            <person name="Kennedy M."/>
            <person name="Barry K."/>
            <person name="Grigoriev I.V."/>
            <person name="Miller A.N."/>
            <person name="O'Donnell K."/>
            <person name="Stajich J.E."/>
            <person name="Bonito G."/>
        </authorList>
    </citation>
    <scope>NUCLEOTIDE SEQUENCE</scope>
    <source>
        <strain evidence="8">KOD948</strain>
    </source>
</reference>
<dbReference type="InterPro" id="IPR020590">
    <property type="entry name" value="Guanylate_kinase_CS"/>
</dbReference>
<name>A0A9P6PP00_9FUNG</name>
<dbReference type="GO" id="GO:0005829">
    <property type="term" value="C:cytosol"/>
    <property type="evidence" value="ECO:0007669"/>
    <property type="project" value="TreeGrafter"/>
</dbReference>
<dbReference type="EMBL" id="JAAAJA010000862">
    <property type="protein sequence ID" value="KAG0249167.1"/>
    <property type="molecule type" value="Genomic_DNA"/>
</dbReference>
<dbReference type="PROSITE" id="PS50052">
    <property type="entry name" value="GUANYLATE_KINASE_2"/>
    <property type="match status" value="1"/>
</dbReference>
<dbReference type="InterPro" id="IPR008145">
    <property type="entry name" value="GK/Ca_channel_bsu"/>
</dbReference>
<dbReference type="Gene3D" id="3.40.50.300">
    <property type="entry name" value="P-loop containing nucleotide triphosphate hydrolases"/>
    <property type="match status" value="1"/>
</dbReference>
<dbReference type="FunFam" id="3.30.63.10:FF:000002">
    <property type="entry name" value="Guanylate kinase 1"/>
    <property type="match status" value="1"/>
</dbReference>
<keyword evidence="5" id="KW-0418">Kinase</keyword>
<dbReference type="SUPFAM" id="SSF52540">
    <property type="entry name" value="P-loop containing nucleoside triphosphate hydrolases"/>
    <property type="match status" value="1"/>
</dbReference>
<sequence length="164" mass="18906">MLFRKHPSAFGFSVSHTTRLPRPGEKDGVAYHFVTNERMQELINQGYFLEHAMFSGNHYGTSKGAVQDVIDCDKVCILDIDLQGVKRVRESDLKARYVFVRPNSLSTLEERLRGRGTETEDAIEKRLARARDEWSYGMDPSNFDHVVVNDQLDKAYADLRDYIF</sequence>
<evidence type="ECO:0000256" key="5">
    <source>
        <dbReference type="ARBA" id="ARBA00022777"/>
    </source>
</evidence>
<dbReference type="PROSITE" id="PS00856">
    <property type="entry name" value="GUANYLATE_KINASE_1"/>
    <property type="match status" value="1"/>
</dbReference>
<dbReference type="Proteomes" id="UP000726737">
    <property type="component" value="Unassembled WGS sequence"/>
</dbReference>
<dbReference type="GO" id="GO:0005524">
    <property type="term" value="F:ATP binding"/>
    <property type="evidence" value="ECO:0007669"/>
    <property type="project" value="UniProtKB-KW"/>
</dbReference>
<dbReference type="GO" id="GO:0004385">
    <property type="term" value="F:GMP kinase activity"/>
    <property type="evidence" value="ECO:0007669"/>
    <property type="project" value="UniProtKB-EC"/>
</dbReference>
<keyword evidence="3" id="KW-0808">Transferase</keyword>
<dbReference type="InterPro" id="IPR008144">
    <property type="entry name" value="Guanylate_kin-like_dom"/>
</dbReference>
<evidence type="ECO:0000259" key="7">
    <source>
        <dbReference type="PROSITE" id="PS50052"/>
    </source>
</evidence>
<evidence type="ECO:0000313" key="8">
    <source>
        <dbReference type="EMBL" id="KAG0249167.1"/>
    </source>
</evidence>
<dbReference type="InterPro" id="IPR017665">
    <property type="entry name" value="Guanylate_kinase"/>
</dbReference>
<keyword evidence="4" id="KW-0547">Nucleotide-binding</keyword>
<dbReference type="Gene3D" id="3.30.63.10">
    <property type="entry name" value="Guanylate Kinase phosphate binding domain"/>
    <property type="match status" value="1"/>
</dbReference>
<dbReference type="SMART" id="SM00072">
    <property type="entry name" value="GuKc"/>
    <property type="match status" value="1"/>
</dbReference>
<comment type="caution">
    <text evidence="8">The sequence shown here is derived from an EMBL/GenBank/DDBJ whole genome shotgun (WGS) entry which is preliminary data.</text>
</comment>
<dbReference type="InterPro" id="IPR027417">
    <property type="entry name" value="P-loop_NTPase"/>
</dbReference>
<comment type="similarity">
    <text evidence="1">Belongs to the guanylate kinase family.</text>
</comment>
<evidence type="ECO:0000256" key="1">
    <source>
        <dbReference type="ARBA" id="ARBA00005790"/>
    </source>
</evidence>
<dbReference type="PANTHER" id="PTHR23117:SF13">
    <property type="entry name" value="GUANYLATE KINASE"/>
    <property type="match status" value="1"/>
</dbReference>
<accession>A0A9P6PP00</accession>
<evidence type="ECO:0000313" key="9">
    <source>
        <dbReference type="Proteomes" id="UP000726737"/>
    </source>
</evidence>
<organism evidence="8 9">
    <name type="scientific">Mortierella polycephala</name>
    <dbReference type="NCBI Taxonomy" id="41804"/>
    <lineage>
        <taxon>Eukaryota</taxon>
        <taxon>Fungi</taxon>
        <taxon>Fungi incertae sedis</taxon>
        <taxon>Mucoromycota</taxon>
        <taxon>Mortierellomycotina</taxon>
        <taxon>Mortierellomycetes</taxon>
        <taxon>Mortierellales</taxon>
        <taxon>Mortierellaceae</taxon>
        <taxon>Mortierella</taxon>
    </lineage>
</organism>
<gene>
    <name evidence="8" type="ORF">BG011_009550</name>
</gene>
<protein>
    <recommendedName>
        <fullName evidence="2">guanylate kinase</fullName>
        <ecNumber evidence="2">2.7.4.8</ecNumber>
    </recommendedName>
</protein>
<dbReference type="CDD" id="cd00071">
    <property type="entry name" value="GMPK"/>
    <property type="match status" value="1"/>
</dbReference>
<evidence type="ECO:0000256" key="6">
    <source>
        <dbReference type="ARBA" id="ARBA00022840"/>
    </source>
</evidence>
<dbReference type="NCBIfam" id="TIGR03263">
    <property type="entry name" value="guanyl_kin"/>
    <property type="match status" value="1"/>
</dbReference>
<dbReference type="EC" id="2.7.4.8" evidence="2"/>
<keyword evidence="9" id="KW-1185">Reference proteome</keyword>
<dbReference type="AlphaFoldDB" id="A0A9P6PP00"/>
<dbReference type="OrthoDB" id="6334211at2759"/>
<evidence type="ECO:0000256" key="3">
    <source>
        <dbReference type="ARBA" id="ARBA00022679"/>
    </source>
</evidence>
<keyword evidence="6" id="KW-0067">ATP-binding</keyword>